<dbReference type="GO" id="GO:0009239">
    <property type="term" value="P:enterobactin biosynthetic process"/>
    <property type="evidence" value="ECO:0007669"/>
    <property type="project" value="TreeGrafter"/>
</dbReference>
<accession>A0A646KP42</accession>
<evidence type="ECO:0000313" key="2">
    <source>
        <dbReference type="EMBL" id="MQT04089.1"/>
    </source>
</evidence>
<evidence type="ECO:0000313" key="3">
    <source>
        <dbReference type="Proteomes" id="UP000419138"/>
    </source>
</evidence>
<keyword evidence="3" id="KW-1185">Reference proteome</keyword>
<organism evidence="2 3">
    <name type="scientific">Streptomyces jumonjinensis</name>
    <dbReference type="NCBI Taxonomy" id="1945"/>
    <lineage>
        <taxon>Bacteria</taxon>
        <taxon>Bacillati</taxon>
        <taxon>Actinomycetota</taxon>
        <taxon>Actinomycetes</taxon>
        <taxon>Kitasatosporales</taxon>
        <taxon>Streptomycetaceae</taxon>
        <taxon>Streptomyces</taxon>
    </lineage>
</organism>
<dbReference type="GO" id="GO:0005829">
    <property type="term" value="C:cytosol"/>
    <property type="evidence" value="ECO:0007669"/>
    <property type="project" value="TreeGrafter"/>
</dbReference>
<dbReference type="GO" id="GO:0031177">
    <property type="term" value="F:phosphopantetheine binding"/>
    <property type="evidence" value="ECO:0007669"/>
    <property type="project" value="TreeGrafter"/>
</dbReference>
<dbReference type="Proteomes" id="UP000419138">
    <property type="component" value="Unassembled WGS sequence"/>
</dbReference>
<sequence>MLVRLVIPDLISAAAQAHPDRAAVVAPSGSLSYAQLDGRSDQVRNELVRRGVPRQSVVGLHLPRGLDLVVALVAVLKAGCAYLPLDPGYPDRRLSELAGRADASAVLSGGGAPPWPDGCTGVGMAEALAAPPSPPVAAGGAGRAGGVAHPDESAYVLFTSGTTGAPKAVEVTHGNLMHLLRGLETTVWRGLGHARVAWNASASFDASVQQWLRLCRGDTLVLLDEETRLDPLAMARYLARHRVTDLDAVPSHLHQLLAALAGTGVPLRLLVGGEPLPEALWRELARLPGVRAWNVYGPTECTVDSTAAEVTGCRPELGKPL</sequence>
<dbReference type="AlphaFoldDB" id="A0A646KP42"/>
<feature type="non-terminal residue" evidence="2">
    <location>
        <position position="321"/>
    </location>
</feature>
<dbReference type="GO" id="GO:0043041">
    <property type="term" value="P:amino acid activation for nonribosomal peptide biosynthetic process"/>
    <property type="evidence" value="ECO:0007669"/>
    <property type="project" value="TreeGrafter"/>
</dbReference>
<dbReference type="PROSITE" id="PS00455">
    <property type="entry name" value="AMP_BINDING"/>
    <property type="match status" value="1"/>
</dbReference>
<dbReference type="Gene3D" id="3.40.50.980">
    <property type="match status" value="2"/>
</dbReference>
<dbReference type="PANTHER" id="PTHR45527">
    <property type="entry name" value="NONRIBOSOMAL PEPTIDE SYNTHETASE"/>
    <property type="match status" value="1"/>
</dbReference>
<feature type="domain" description="AMP-dependent synthetase/ligase" evidence="1">
    <location>
        <begin position="13"/>
        <end position="320"/>
    </location>
</feature>
<dbReference type="GO" id="GO:0009366">
    <property type="term" value="C:enterobactin synthetase complex"/>
    <property type="evidence" value="ECO:0007669"/>
    <property type="project" value="TreeGrafter"/>
</dbReference>
<dbReference type="EMBL" id="VCLA01000183">
    <property type="protein sequence ID" value="MQT04089.1"/>
    <property type="molecule type" value="Genomic_DNA"/>
</dbReference>
<evidence type="ECO:0000259" key="1">
    <source>
        <dbReference type="Pfam" id="PF00501"/>
    </source>
</evidence>
<name>A0A646KP42_STRJU</name>
<gene>
    <name evidence="2" type="ORF">FF041_29125</name>
</gene>
<proteinExistence type="predicted"/>
<dbReference type="InterPro" id="IPR020845">
    <property type="entry name" value="AMP-binding_CS"/>
</dbReference>
<dbReference type="Pfam" id="PF00501">
    <property type="entry name" value="AMP-binding"/>
    <property type="match status" value="1"/>
</dbReference>
<dbReference type="GO" id="GO:0047527">
    <property type="term" value="F:2,3-dihydroxybenzoate-serine ligase activity"/>
    <property type="evidence" value="ECO:0007669"/>
    <property type="project" value="TreeGrafter"/>
</dbReference>
<protein>
    <submittedName>
        <fullName evidence="2">Amino acid adenylation domain-containing protein</fullName>
    </submittedName>
</protein>
<dbReference type="PANTHER" id="PTHR45527:SF1">
    <property type="entry name" value="FATTY ACID SYNTHASE"/>
    <property type="match status" value="1"/>
</dbReference>
<dbReference type="InterPro" id="IPR000873">
    <property type="entry name" value="AMP-dep_synth/lig_dom"/>
</dbReference>
<comment type="caution">
    <text evidence="2">The sequence shown here is derived from an EMBL/GenBank/DDBJ whole genome shotgun (WGS) entry which is preliminary data.</text>
</comment>
<reference evidence="2 3" key="1">
    <citation type="submission" date="2019-05" db="EMBL/GenBank/DDBJ databases">
        <title>Comparative genomics and metabolomics analyses of clavulanic acid producing Streptomyces species provides insight into specialized metabolism and evolution of beta-lactam biosynthetic gene clusters.</title>
        <authorList>
            <person name="Moore M.A."/>
            <person name="Cruz-Morales P."/>
            <person name="Barona Gomez F."/>
            <person name="Kapil T."/>
        </authorList>
    </citation>
    <scope>NUCLEOTIDE SEQUENCE [LARGE SCALE GENOMIC DNA]</scope>
    <source>
        <strain evidence="2 3">NRRL 5741</strain>
    </source>
</reference>
<dbReference type="SUPFAM" id="SSF56801">
    <property type="entry name" value="Acetyl-CoA synthetase-like"/>
    <property type="match status" value="1"/>
</dbReference>